<evidence type="ECO:0000313" key="2">
    <source>
        <dbReference type="Proteomes" id="UP000663879"/>
    </source>
</evidence>
<protein>
    <submittedName>
        <fullName evidence="1">Uncharacterized protein</fullName>
    </submittedName>
</protein>
<dbReference type="EMBL" id="CAJNOC010007290">
    <property type="protein sequence ID" value="CAF1095900.1"/>
    <property type="molecule type" value="Genomic_DNA"/>
</dbReference>
<dbReference type="AlphaFoldDB" id="A0A814NMX3"/>
<organism evidence="1 2">
    <name type="scientific">Brachionus calyciflorus</name>
    <dbReference type="NCBI Taxonomy" id="104777"/>
    <lineage>
        <taxon>Eukaryota</taxon>
        <taxon>Metazoa</taxon>
        <taxon>Spiralia</taxon>
        <taxon>Gnathifera</taxon>
        <taxon>Rotifera</taxon>
        <taxon>Eurotatoria</taxon>
        <taxon>Monogononta</taxon>
        <taxon>Pseudotrocha</taxon>
        <taxon>Ploima</taxon>
        <taxon>Brachionidae</taxon>
        <taxon>Brachionus</taxon>
    </lineage>
</organism>
<name>A0A814NMX3_9BILA</name>
<evidence type="ECO:0000313" key="1">
    <source>
        <dbReference type="EMBL" id="CAF1095900.1"/>
    </source>
</evidence>
<dbReference type="Proteomes" id="UP000663879">
    <property type="component" value="Unassembled WGS sequence"/>
</dbReference>
<reference evidence="1" key="1">
    <citation type="submission" date="2021-02" db="EMBL/GenBank/DDBJ databases">
        <authorList>
            <person name="Nowell W R."/>
        </authorList>
    </citation>
    <scope>NUCLEOTIDE SEQUENCE</scope>
    <source>
        <strain evidence="1">Ploen Becks lab</strain>
    </source>
</reference>
<gene>
    <name evidence="1" type="ORF">OXX778_LOCUS20905</name>
</gene>
<sequence length="72" mass="8254">ENEPNLNSDEDYNDNLVAVVEVEDENVQDETVEIETCSKNTSSEESLELIAKVPSSETENEYITYKMMNNYN</sequence>
<keyword evidence="2" id="KW-1185">Reference proteome</keyword>
<comment type="caution">
    <text evidence="1">The sequence shown here is derived from an EMBL/GenBank/DDBJ whole genome shotgun (WGS) entry which is preliminary data.</text>
</comment>
<accession>A0A814NMX3</accession>
<feature type="non-terminal residue" evidence="1">
    <location>
        <position position="1"/>
    </location>
</feature>
<proteinExistence type="predicted"/>